<accession>A0A1Y6BXY4</accession>
<reference evidence="2" key="1">
    <citation type="submission" date="2017-04" db="EMBL/GenBank/DDBJ databases">
        <authorList>
            <person name="Varghese N."/>
            <person name="Submissions S."/>
        </authorList>
    </citation>
    <scope>NUCLEOTIDE SEQUENCE [LARGE SCALE GENOMIC DNA]</scope>
    <source>
        <strain evidence="2">RKEM611</strain>
    </source>
</reference>
<evidence type="ECO:0008006" key="3">
    <source>
        <dbReference type="Google" id="ProtNLM"/>
    </source>
</evidence>
<keyword evidence="2" id="KW-1185">Reference proteome</keyword>
<gene>
    <name evidence="1" type="ORF">SAMN06296036_110201</name>
</gene>
<evidence type="ECO:0000313" key="2">
    <source>
        <dbReference type="Proteomes" id="UP000192907"/>
    </source>
</evidence>
<proteinExistence type="predicted"/>
<dbReference type="AlphaFoldDB" id="A0A1Y6BXY4"/>
<evidence type="ECO:0000313" key="1">
    <source>
        <dbReference type="EMBL" id="SMF35101.1"/>
    </source>
</evidence>
<name>A0A1Y6BXY4_9BACT</name>
<dbReference type="STRING" id="1513793.SAMN06296036_110201"/>
<sequence>MKHALDAMAQDDFALKEFIKRDLVNVRFLFIDDLGVERASEWVSEQIYSILDLRLYAATPDGKPKVTFFSSNLTGNEFSNRYHGRSVRRIKELAEFLEVK</sequence>
<dbReference type="InterPro" id="IPR027417">
    <property type="entry name" value="P-loop_NTPase"/>
</dbReference>
<organism evidence="1 2">
    <name type="scientific">Pseudobacteriovorax antillogorgiicola</name>
    <dbReference type="NCBI Taxonomy" id="1513793"/>
    <lineage>
        <taxon>Bacteria</taxon>
        <taxon>Pseudomonadati</taxon>
        <taxon>Bdellovibrionota</taxon>
        <taxon>Oligoflexia</taxon>
        <taxon>Oligoflexales</taxon>
        <taxon>Pseudobacteriovoracaceae</taxon>
        <taxon>Pseudobacteriovorax</taxon>
    </lineage>
</organism>
<dbReference type="EMBL" id="FWZT01000010">
    <property type="protein sequence ID" value="SMF35101.1"/>
    <property type="molecule type" value="Genomic_DNA"/>
</dbReference>
<dbReference type="Gene3D" id="3.40.50.300">
    <property type="entry name" value="P-loop containing nucleotide triphosphate hydrolases"/>
    <property type="match status" value="1"/>
</dbReference>
<protein>
    <recommendedName>
        <fullName evidence="3">IstB-like ATP binding protein</fullName>
    </recommendedName>
</protein>
<dbReference type="Proteomes" id="UP000192907">
    <property type="component" value="Unassembled WGS sequence"/>
</dbReference>